<evidence type="ECO:0000256" key="6">
    <source>
        <dbReference type="ARBA" id="ARBA00022723"/>
    </source>
</evidence>
<evidence type="ECO:0000256" key="7">
    <source>
        <dbReference type="ARBA" id="ARBA00022801"/>
    </source>
</evidence>
<evidence type="ECO:0000256" key="14">
    <source>
        <dbReference type="PROSITE-ProRule" id="PRU00068"/>
    </source>
</evidence>
<dbReference type="SMART" id="SM00050">
    <property type="entry name" value="DISIN"/>
    <property type="match status" value="1"/>
</dbReference>
<name>A0A6H0QS91_CROHD</name>
<dbReference type="Pfam" id="PF01562">
    <property type="entry name" value="Pep_M12B_propep"/>
    <property type="match status" value="1"/>
</dbReference>
<dbReference type="PANTHER" id="PTHR11905:SF32">
    <property type="entry name" value="DISINTEGRIN AND METALLOPROTEINASE DOMAIN-CONTAINING PROTEIN 28"/>
    <property type="match status" value="1"/>
</dbReference>
<keyword evidence="6 15" id="KW-0479">Metal-binding</keyword>
<accession>A0A6H0QS91</accession>
<proteinExistence type="predicted"/>
<evidence type="ECO:0000256" key="5">
    <source>
        <dbReference type="ARBA" id="ARBA00022670"/>
    </source>
</evidence>
<evidence type="ECO:0000256" key="17">
    <source>
        <dbReference type="SAM" id="SignalP"/>
    </source>
</evidence>
<dbReference type="EMBL" id="MT124580">
    <property type="protein sequence ID" value="QIV64741.1"/>
    <property type="molecule type" value="Genomic_DNA"/>
</dbReference>
<protein>
    <submittedName>
        <fullName evidence="20">ADAM28</fullName>
    </submittedName>
</protein>
<feature type="active site" evidence="15">
    <location>
        <position position="342"/>
    </location>
</feature>
<feature type="disulfide bond" evidence="15">
    <location>
        <begin position="358"/>
        <end position="363"/>
    </location>
</feature>
<dbReference type="GO" id="GO:0006508">
    <property type="term" value="P:proteolysis"/>
    <property type="evidence" value="ECO:0007669"/>
    <property type="project" value="UniProtKB-KW"/>
</dbReference>
<dbReference type="PROSITE" id="PS00427">
    <property type="entry name" value="DISINTEGRIN_1"/>
    <property type="match status" value="1"/>
</dbReference>
<dbReference type="InterPro" id="IPR006586">
    <property type="entry name" value="ADAM_Cys-rich"/>
</dbReference>
<feature type="region of interest" description="Disordered" evidence="16">
    <location>
        <begin position="766"/>
        <end position="825"/>
    </location>
</feature>
<dbReference type="InterPro" id="IPR002870">
    <property type="entry name" value="Peptidase_M12B_N"/>
</dbReference>
<feature type="domain" description="Peptidase M12B" evidence="19">
    <location>
        <begin position="205"/>
        <end position="401"/>
    </location>
</feature>
<evidence type="ECO:0000313" key="20">
    <source>
        <dbReference type="EMBL" id="QIV64741.1"/>
    </source>
</evidence>
<evidence type="ECO:0000259" key="19">
    <source>
        <dbReference type="PROSITE" id="PS50215"/>
    </source>
</evidence>
<reference evidence="20" key="1">
    <citation type="submission" date="2020-02" db="EMBL/GenBank/DDBJ databases">
        <authorList>
            <person name="Giorgianni M.W."/>
            <person name="Dowell N.L."/>
            <person name="Kassner V.A."/>
            <person name="Carroll S.B."/>
        </authorList>
    </citation>
    <scope>NUCLEOTIDE SEQUENCE</scope>
</reference>
<evidence type="ECO:0000256" key="8">
    <source>
        <dbReference type="ARBA" id="ARBA00022833"/>
    </source>
</evidence>
<keyword evidence="12" id="KW-0325">Glycoprotein</keyword>
<dbReference type="AlphaFoldDB" id="A0A6H0QS91"/>
<dbReference type="InterPro" id="IPR001762">
    <property type="entry name" value="Disintegrin_dom"/>
</dbReference>
<keyword evidence="11 15" id="KW-1015">Disulfide bond</keyword>
<keyword evidence="9" id="KW-0106">Calcium</keyword>
<evidence type="ECO:0000256" key="2">
    <source>
        <dbReference type="ARBA" id="ARBA00004613"/>
    </source>
</evidence>
<feature type="compositionally biased region" description="Pro residues" evidence="16">
    <location>
        <begin position="809"/>
        <end position="825"/>
    </location>
</feature>
<comment type="cofactor">
    <cofactor evidence="1">
        <name>Zn(2+)</name>
        <dbReference type="ChEBI" id="CHEBI:29105"/>
    </cofactor>
</comment>
<feature type="binding site" evidence="15">
    <location>
        <position position="341"/>
    </location>
    <ligand>
        <name>Zn(2+)</name>
        <dbReference type="ChEBI" id="CHEBI:29105"/>
        <note>catalytic</note>
    </ligand>
</feature>
<dbReference type="Gene3D" id="3.40.390.10">
    <property type="entry name" value="Collagenase (Catalytic Domain)"/>
    <property type="match status" value="1"/>
</dbReference>
<keyword evidence="13" id="KW-1199">Hemostasis impairing toxin</keyword>
<dbReference type="SUPFAM" id="SSF57552">
    <property type="entry name" value="Blood coagulation inhibitor (disintegrin)"/>
    <property type="match status" value="1"/>
</dbReference>
<dbReference type="InterPro" id="IPR001590">
    <property type="entry name" value="Peptidase_M12B"/>
</dbReference>
<dbReference type="Pfam" id="PF01421">
    <property type="entry name" value="Reprolysin"/>
    <property type="match status" value="1"/>
</dbReference>
<evidence type="ECO:0000256" key="9">
    <source>
        <dbReference type="ARBA" id="ARBA00022837"/>
    </source>
</evidence>
<feature type="disulfide bond" evidence="14">
    <location>
        <begin position="467"/>
        <end position="487"/>
    </location>
</feature>
<feature type="binding site" evidence="15">
    <location>
        <position position="345"/>
    </location>
    <ligand>
        <name>Zn(2+)</name>
        <dbReference type="ChEBI" id="CHEBI:29105"/>
        <note>catalytic</note>
    </ligand>
</feature>
<feature type="binding site" evidence="15">
    <location>
        <position position="351"/>
    </location>
    <ligand>
        <name>Zn(2+)</name>
        <dbReference type="ChEBI" id="CHEBI:29105"/>
        <note>catalytic</note>
    </ligand>
</feature>
<keyword evidence="7" id="KW-0378">Hydrolase</keyword>
<dbReference type="PANTHER" id="PTHR11905">
    <property type="entry name" value="ADAM A DISINTEGRIN AND METALLOPROTEASE DOMAIN"/>
    <property type="match status" value="1"/>
</dbReference>
<evidence type="ECO:0000256" key="1">
    <source>
        <dbReference type="ARBA" id="ARBA00001947"/>
    </source>
</evidence>
<feature type="chain" id="PRO_5026011935" evidence="17">
    <location>
        <begin position="21"/>
        <end position="825"/>
    </location>
</feature>
<feature type="disulfide bond" evidence="15">
    <location>
        <begin position="316"/>
        <end position="396"/>
    </location>
</feature>
<dbReference type="PRINTS" id="PR00289">
    <property type="entry name" value="DISINTEGRIN"/>
</dbReference>
<evidence type="ECO:0000256" key="15">
    <source>
        <dbReference type="PROSITE-ProRule" id="PRU00276"/>
    </source>
</evidence>
<dbReference type="GO" id="GO:0090729">
    <property type="term" value="F:toxin activity"/>
    <property type="evidence" value="ECO:0007669"/>
    <property type="project" value="UniProtKB-KW"/>
</dbReference>
<dbReference type="SMART" id="SM00608">
    <property type="entry name" value="ACR"/>
    <property type="match status" value="1"/>
</dbReference>
<feature type="region of interest" description="Disordered" evidence="16">
    <location>
        <begin position="708"/>
        <end position="728"/>
    </location>
</feature>
<feature type="signal peptide" evidence="17">
    <location>
        <begin position="1"/>
        <end position="20"/>
    </location>
</feature>
<dbReference type="InterPro" id="IPR018358">
    <property type="entry name" value="Disintegrin_CS"/>
</dbReference>
<evidence type="ECO:0000256" key="16">
    <source>
        <dbReference type="SAM" id="MobiDB-lite"/>
    </source>
</evidence>
<dbReference type="PROSITE" id="PS50215">
    <property type="entry name" value="ADAM_MEPRO"/>
    <property type="match status" value="1"/>
</dbReference>
<keyword evidence="3" id="KW-0964">Secreted</keyword>
<dbReference type="CDD" id="cd04269">
    <property type="entry name" value="ZnMc_adamalysin_II_like"/>
    <property type="match status" value="1"/>
</dbReference>
<dbReference type="InterPro" id="IPR036436">
    <property type="entry name" value="Disintegrin_dom_sf"/>
</dbReference>
<evidence type="ECO:0000259" key="18">
    <source>
        <dbReference type="PROSITE" id="PS50214"/>
    </source>
</evidence>
<dbReference type="FunFam" id="4.10.70.10:FF:000001">
    <property type="entry name" value="Disintegrin and metalloproteinase domain-containing protein 22"/>
    <property type="match status" value="1"/>
</dbReference>
<dbReference type="PROSITE" id="PS50214">
    <property type="entry name" value="DISINTEGRIN_2"/>
    <property type="match status" value="1"/>
</dbReference>
<keyword evidence="17" id="KW-0732">Signal</keyword>
<dbReference type="GO" id="GO:0046872">
    <property type="term" value="F:metal ion binding"/>
    <property type="evidence" value="ECO:0007669"/>
    <property type="project" value="UniProtKB-KW"/>
</dbReference>
<dbReference type="InterPro" id="IPR024079">
    <property type="entry name" value="MetalloPept_cat_dom_sf"/>
</dbReference>
<dbReference type="GO" id="GO:0005576">
    <property type="term" value="C:extracellular region"/>
    <property type="evidence" value="ECO:0007669"/>
    <property type="project" value="UniProtKB-SubCell"/>
</dbReference>
<dbReference type="GO" id="GO:0004222">
    <property type="term" value="F:metalloendopeptidase activity"/>
    <property type="evidence" value="ECO:0007669"/>
    <property type="project" value="InterPro"/>
</dbReference>
<dbReference type="FunFam" id="3.40.390.10:FF:000002">
    <property type="entry name" value="Disintegrin and metalloproteinase domain-containing protein 22"/>
    <property type="match status" value="1"/>
</dbReference>
<comment type="subcellular location">
    <subcellularLocation>
        <location evidence="2">Secreted</location>
    </subcellularLocation>
</comment>
<dbReference type="Pfam" id="PF00200">
    <property type="entry name" value="Disintegrin"/>
    <property type="match status" value="1"/>
</dbReference>
<evidence type="ECO:0000256" key="13">
    <source>
        <dbReference type="ARBA" id="ARBA00023240"/>
    </source>
</evidence>
<dbReference type="InterPro" id="IPR034027">
    <property type="entry name" value="Reprolysin_adamalysin"/>
</dbReference>
<evidence type="ECO:0000256" key="3">
    <source>
        <dbReference type="ARBA" id="ARBA00022525"/>
    </source>
</evidence>
<dbReference type="Pfam" id="PF08516">
    <property type="entry name" value="ADAM_CR"/>
    <property type="match status" value="1"/>
</dbReference>
<evidence type="ECO:0000256" key="10">
    <source>
        <dbReference type="ARBA" id="ARBA00023049"/>
    </source>
</evidence>
<dbReference type="Gene3D" id="4.10.70.10">
    <property type="entry name" value="Disintegrin domain"/>
    <property type="match status" value="1"/>
</dbReference>
<evidence type="ECO:0000256" key="11">
    <source>
        <dbReference type="ARBA" id="ARBA00023157"/>
    </source>
</evidence>
<feature type="disulfide bond" evidence="15">
    <location>
        <begin position="356"/>
        <end position="380"/>
    </location>
</feature>
<sequence>MIQALLVTLCLAIFPYQGSSTKESWKLKDYVIVYPQKVHALHKRDAGEAQKPDQKYDDTMQYEFKVNGEPVVLHLEKNKGLFSKDYSETHYSPDGKEITTSPQVEDHCYYNGHIQNDTDSIASISACHGLKGYFKNQGEKYLIEPLKLPDSEAHALFKYESLEKEDRTLKICGVANTTWEPDEPIKKTSRTSMSAEKKEYLQAKKHVELFIAVDNRMFRRYSRNINAVKMRVFDVVNYINTVYKPMKVHIALIGLEIWSDEDKIEVNTTAGVTLNHFSTWRESVLLKRKRNDNAQLLTAINFDGPTVGLAFVGTICSPSFSSGIVQDHSTNPIAIGATMAHEIGHNLGMNHDTDFCTCKADSCIMTPQQSYKPPREFSSCSFQDYQKYILSETPQCIINRPLKKDIITPPVCGNDFVEEGEECDCGSPKECKNECCNATTCKLNPGANCGYGECCEKCQFKKAGAVCRAAKHDCDLPEMCTGQSAPCPLDRFRVNGHPCQNNQGYCYMGKCPTLANQCISLWGPGGKVAADSCFSINQKGVYYGHCRKASGTYIPCKPKDLKCGKLYCIGGSKMPSAGSLVSFESCKGSFPRGNAEDVGMVDPGTKCGEGMVCNNGQCVEIETAYRSTNCSHKCTGHSVCDHELQCQCEEGSAPPHCDDPTGNNFTAILLAVLFGRHILKKKQNDSSESYPDYNSLFFYGSIHKSAPAATNPSFPGPDQKRKQHLSPVSNDSEINSFRFLLPISSQANTPEVHVKVPDEPLRHTYENARMPIVKPNIPPPPVPTAKSTISPAMIKRINPAPSSHLKSKPAPPPPPPPPQALKPTK</sequence>
<dbReference type="GO" id="GO:0005886">
    <property type="term" value="C:plasma membrane"/>
    <property type="evidence" value="ECO:0007669"/>
    <property type="project" value="TreeGrafter"/>
</dbReference>
<keyword evidence="8 15" id="KW-0862">Zinc</keyword>
<feature type="domain" description="Disintegrin" evidence="18">
    <location>
        <begin position="409"/>
        <end position="495"/>
    </location>
</feature>
<dbReference type="SUPFAM" id="SSF55486">
    <property type="entry name" value="Metalloproteases ('zincins'), catalytic domain"/>
    <property type="match status" value="1"/>
</dbReference>
<gene>
    <name evidence="20" type="primary">adam28</name>
</gene>
<organism evidence="20">
    <name type="scientific">Crotalus horridus</name>
    <name type="common">Timber rattlesnake</name>
    <dbReference type="NCBI Taxonomy" id="35024"/>
    <lineage>
        <taxon>Eukaryota</taxon>
        <taxon>Metazoa</taxon>
        <taxon>Chordata</taxon>
        <taxon>Craniata</taxon>
        <taxon>Vertebrata</taxon>
        <taxon>Euteleostomi</taxon>
        <taxon>Lepidosauria</taxon>
        <taxon>Squamata</taxon>
        <taxon>Bifurcata</taxon>
        <taxon>Unidentata</taxon>
        <taxon>Episquamata</taxon>
        <taxon>Toxicofera</taxon>
        <taxon>Serpentes</taxon>
        <taxon>Colubroidea</taxon>
        <taxon>Viperidae</taxon>
        <taxon>Crotalinae</taxon>
        <taxon>Crotalus</taxon>
    </lineage>
</organism>
<keyword evidence="4" id="KW-0800">Toxin</keyword>
<evidence type="ECO:0000256" key="12">
    <source>
        <dbReference type="ARBA" id="ARBA00023180"/>
    </source>
</evidence>
<keyword evidence="5" id="KW-0645">Protease</keyword>
<keyword evidence="10" id="KW-0482">Metalloprotease</keyword>
<evidence type="ECO:0000256" key="4">
    <source>
        <dbReference type="ARBA" id="ARBA00022656"/>
    </source>
</evidence>